<dbReference type="Gene3D" id="1.50.10.100">
    <property type="entry name" value="Chondroitin AC/alginate lyase"/>
    <property type="match status" value="1"/>
</dbReference>
<gene>
    <name evidence="3" type="ORF">FD09_GL001808</name>
</gene>
<evidence type="ECO:0000256" key="1">
    <source>
        <dbReference type="ARBA" id="ARBA00004196"/>
    </source>
</evidence>
<organism evidence="3 4">
    <name type="scientific">Schleiferilactobacillus perolens DSM 12744</name>
    <dbReference type="NCBI Taxonomy" id="1423792"/>
    <lineage>
        <taxon>Bacteria</taxon>
        <taxon>Bacillati</taxon>
        <taxon>Bacillota</taxon>
        <taxon>Bacilli</taxon>
        <taxon>Lactobacillales</taxon>
        <taxon>Lactobacillaceae</taxon>
        <taxon>Schleiferilactobacillus</taxon>
    </lineage>
</organism>
<dbReference type="Proteomes" id="UP000051330">
    <property type="component" value="Unassembled WGS sequence"/>
</dbReference>
<dbReference type="GO" id="GO:0016829">
    <property type="term" value="F:lyase activity"/>
    <property type="evidence" value="ECO:0007669"/>
    <property type="project" value="InterPro"/>
</dbReference>
<dbReference type="EMBL" id="AZEC01000003">
    <property type="protein sequence ID" value="KRL13780.1"/>
    <property type="molecule type" value="Genomic_DNA"/>
</dbReference>
<evidence type="ECO:0000313" key="4">
    <source>
        <dbReference type="Proteomes" id="UP000051330"/>
    </source>
</evidence>
<name>A0A0R1N640_9LACO</name>
<comment type="subcellular location">
    <subcellularLocation>
        <location evidence="1">Cell envelope</location>
    </subcellularLocation>
</comment>
<protein>
    <recommendedName>
        <fullName evidence="2">Heparinase II/III-like C-terminal domain-containing protein</fullName>
    </recommendedName>
</protein>
<dbReference type="GO" id="GO:0030313">
    <property type="term" value="C:cell envelope"/>
    <property type="evidence" value="ECO:0007669"/>
    <property type="project" value="UniProtKB-SubCell"/>
</dbReference>
<proteinExistence type="predicted"/>
<dbReference type="InterPro" id="IPR008929">
    <property type="entry name" value="Chondroitin_lyas"/>
</dbReference>
<dbReference type="Pfam" id="PF07940">
    <property type="entry name" value="Hepar_II_III_C"/>
    <property type="match status" value="1"/>
</dbReference>
<evidence type="ECO:0000313" key="3">
    <source>
        <dbReference type="EMBL" id="KRL13780.1"/>
    </source>
</evidence>
<dbReference type="Gene3D" id="2.70.98.70">
    <property type="match status" value="1"/>
</dbReference>
<dbReference type="SUPFAM" id="SSF48230">
    <property type="entry name" value="Chondroitin AC/alginate lyase"/>
    <property type="match status" value="1"/>
</dbReference>
<accession>A0A0R1N640</accession>
<comment type="caution">
    <text evidence="3">The sequence shown here is derived from an EMBL/GenBank/DDBJ whole genome shotgun (WGS) entry which is preliminary data.</text>
</comment>
<reference evidence="3 4" key="1">
    <citation type="journal article" date="2015" name="Genome Announc.">
        <title>Expanding the biotechnology potential of lactobacilli through comparative genomics of 213 strains and associated genera.</title>
        <authorList>
            <person name="Sun Z."/>
            <person name="Harris H.M."/>
            <person name="McCann A."/>
            <person name="Guo C."/>
            <person name="Argimon S."/>
            <person name="Zhang W."/>
            <person name="Yang X."/>
            <person name="Jeffery I.B."/>
            <person name="Cooney J.C."/>
            <person name="Kagawa T.F."/>
            <person name="Liu W."/>
            <person name="Song Y."/>
            <person name="Salvetti E."/>
            <person name="Wrobel A."/>
            <person name="Rasinkangas P."/>
            <person name="Parkhill J."/>
            <person name="Rea M.C."/>
            <person name="O'Sullivan O."/>
            <person name="Ritari J."/>
            <person name="Douillard F.P."/>
            <person name="Paul Ross R."/>
            <person name="Yang R."/>
            <person name="Briner A.E."/>
            <person name="Felis G.E."/>
            <person name="de Vos W.M."/>
            <person name="Barrangou R."/>
            <person name="Klaenhammer T.R."/>
            <person name="Caufield P.W."/>
            <person name="Cui Y."/>
            <person name="Zhang H."/>
            <person name="O'Toole P.W."/>
        </authorList>
    </citation>
    <scope>NUCLEOTIDE SEQUENCE [LARGE SCALE GENOMIC DNA]</scope>
    <source>
        <strain evidence="3 4">DSM 12744</strain>
    </source>
</reference>
<sequence length="558" mass="62328">MDTYQVLSGMRNPLADHIRQEAARLPDQLPPLTWSDFARFMATGDRQHYEDVYFSRRQTLALQGAAWYLAPTAENAAALAETLWQIGGEPTWALPAHIFKPGEQIRQNGDIAEFLDLFACETAQAVAQLLHDAGAHLPAILVAFLQHELDRRIFTPFLDHDWQWLYLHNNWAAVCGGSVGMAALATLPATAPRRQAILAKVDIALQNFLQGFGNDGATEEGVSYWAYGFGYYVYFATAYQAATGDARYLQGAKIAAIAQFPFAASVYPDQYVMFGDVPDRQTDIPSGLLSFCHQQWQAPLAAPVTFTGVDENGRFAPLLHNLLWTDPAFQPTPLPPVTHLPSVAWTIRRQNGWCLTCKGGSNNVSHNHNDVGTFEIIEPDQTIITELGSGLYTKQYFDDTTRYHILETRSLGHSVPFINGCEQYYGDESMGRLTHTTDFDRIEMTAVYSAKSHLTKLTRTFQVSPAGVTITDDAAFNQPANSFEEILILPHEPIIHGHTIQLGDWQLTTTLGGDFSVDTLESFHHTGDRYHVYRLRIHYQLGSDGVIVLHLDRQTDIE</sequence>
<dbReference type="InterPro" id="IPR012480">
    <property type="entry name" value="Hepar_II_III_C"/>
</dbReference>
<dbReference type="AlphaFoldDB" id="A0A0R1N640"/>
<dbReference type="STRING" id="1423792.FD09_GL001808"/>
<dbReference type="RefSeq" id="WP_057818655.1">
    <property type="nucleotide sequence ID" value="NZ_AZEC01000003.1"/>
</dbReference>
<dbReference type="PATRIC" id="fig|1423792.3.peg.1833"/>
<evidence type="ECO:0000259" key="2">
    <source>
        <dbReference type="Pfam" id="PF07940"/>
    </source>
</evidence>
<feature type="domain" description="Heparinase II/III-like C-terminal" evidence="2">
    <location>
        <begin position="333"/>
        <end position="480"/>
    </location>
</feature>
<dbReference type="OrthoDB" id="9793856at2"/>
<keyword evidence="4" id="KW-1185">Reference proteome</keyword>